<proteinExistence type="predicted"/>
<reference evidence="1" key="2">
    <citation type="submission" date="2025-09" db="UniProtKB">
        <authorList>
            <consortium name="Ensembl"/>
        </authorList>
    </citation>
    <scope>IDENTIFICATION</scope>
</reference>
<sequence>VAFGSGTLQCVHRAGLSGALATVINTQCKVAPVLAHKHSCPNVPGMHFHVFATDFLHNAQTLGVTITSTCCSIYKSFLSSFIPPSCSRTSPNTKYRYFSFKVSFAPVG</sequence>
<accession>A0A7M4FU54</accession>
<evidence type="ECO:0000313" key="2">
    <source>
        <dbReference type="Proteomes" id="UP000594220"/>
    </source>
</evidence>
<dbReference type="Proteomes" id="UP000594220">
    <property type="component" value="Unplaced"/>
</dbReference>
<evidence type="ECO:0000313" key="1">
    <source>
        <dbReference type="Ensembl" id="ENSCPRP00005007563.1"/>
    </source>
</evidence>
<organism evidence="1 2">
    <name type="scientific">Crocodylus porosus</name>
    <name type="common">Saltwater crocodile</name>
    <name type="synonym">Estuarine crocodile</name>
    <dbReference type="NCBI Taxonomy" id="8502"/>
    <lineage>
        <taxon>Eukaryota</taxon>
        <taxon>Metazoa</taxon>
        <taxon>Chordata</taxon>
        <taxon>Craniata</taxon>
        <taxon>Vertebrata</taxon>
        <taxon>Euteleostomi</taxon>
        <taxon>Archelosauria</taxon>
        <taxon>Archosauria</taxon>
        <taxon>Crocodylia</taxon>
        <taxon>Longirostres</taxon>
        <taxon>Crocodylidae</taxon>
        <taxon>Crocodylus</taxon>
    </lineage>
</organism>
<protein>
    <submittedName>
        <fullName evidence="1">Uncharacterized protein</fullName>
    </submittedName>
</protein>
<dbReference type="AlphaFoldDB" id="A0A7M4FU54"/>
<name>A0A7M4FU54_CROPO</name>
<dbReference type="Ensembl" id="ENSCPRT00005008870.1">
    <property type="protein sequence ID" value="ENSCPRP00005007563.1"/>
    <property type="gene ID" value="ENSCPRG00005005368.1"/>
</dbReference>
<reference evidence="1" key="1">
    <citation type="submission" date="2025-08" db="UniProtKB">
        <authorList>
            <consortium name="Ensembl"/>
        </authorList>
    </citation>
    <scope>IDENTIFICATION</scope>
</reference>
<keyword evidence="2" id="KW-1185">Reference proteome</keyword>